<feature type="non-terminal residue" evidence="1">
    <location>
        <position position="1"/>
    </location>
</feature>
<proteinExistence type="predicted"/>
<name>A0ACB8U064_9APHY</name>
<evidence type="ECO:0000313" key="1">
    <source>
        <dbReference type="EMBL" id="KAI0087666.1"/>
    </source>
</evidence>
<evidence type="ECO:0000313" key="2">
    <source>
        <dbReference type="Proteomes" id="UP001055072"/>
    </source>
</evidence>
<dbReference type="Proteomes" id="UP001055072">
    <property type="component" value="Unassembled WGS sequence"/>
</dbReference>
<organism evidence="1 2">
    <name type="scientific">Irpex rosettiformis</name>
    <dbReference type="NCBI Taxonomy" id="378272"/>
    <lineage>
        <taxon>Eukaryota</taxon>
        <taxon>Fungi</taxon>
        <taxon>Dikarya</taxon>
        <taxon>Basidiomycota</taxon>
        <taxon>Agaricomycotina</taxon>
        <taxon>Agaricomycetes</taxon>
        <taxon>Polyporales</taxon>
        <taxon>Irpicaceae</taxon>
        <taxon>Irpex</taxon>
    </lineage>
</organism>
<reference evidence="1" key="1">
    <citation type="journal article" date="2021" name="Environ. Microbiol.">
        <title>Gene family expansions and transcriptome signatures uncover fungal adaptations to wood decay.</title>
        <authorList>
            <person name="Hage H."/>
            <person name="Miyauchi S."/>
            <person name="Viragh M."/>
            <person name="Drula E."/>
            <person name="Min B."/>
            <person name="Chaduli D."/>
            <person name="Navarro D."/>
            <person name="Favel A."/>
            <person name="Norest M."/>
            <person name="Lesage-Meessen L."/>
            <person name="Balint B."/>
            <person name="Merenyi Z."/>
            <person name="de Eugenio L."/>
            <person name="Morin E."/>
            <person name="Martinez A.T."/>
            <person name="Baldrian P."/>
            <person name="Stursova M."/>
            <person name="Martinez M.J."/>
            <person name="Novotny C."/>
            <person name="Magnuson J.K."/>
            <person name="Spatafora J.W."/>
            <person name="Maurice S."/>
            <person name="Pangilinan J."/>
            <person name="Andreopoulos W."/>
            <person name="LaButti K."/>
            <person name="Hundley H."/>
            <person name="Na H."/>
            <person name="Kuo A."/>
            <person name="Barry K."/>
            <person name="Lipzen A."/>
            <person name="Henrissat B."/>
            <person name="Riley R."/>
            <person name="Ahrendt S."/>
            <person name="Nagy L.G."/>
            <person name="Grigoriev I.V."/>
            <person name="Martin F."/>
            <person name="Rosso M.N."/>
        </authorList>
    </citation>
    <scope>NUCLEOTIDE SEQUENCE</scope>
    <source>
        <strain evidence="1">CBS 384.51</strain>
    </source>
</reference>
<gene>
    <name evidence="1" type="ORF">BDY19DRAFT_892184</name>
</gene>
<keyword evidence="2" id="KW-1185">Reference proteome</keyword>
<protein>
    <submittedName>
        <fullName evidence="1">Uncharacterized protein</fullName>
    </submittedName>
</protein>
<comment type="caution">
    <text evidence="1">The sequence shown here is derived from an EMBL/GenBank/DDBJ whole genome shotgun (WGS) entry which is preliminary data.</text>
</comment>
<accession>A0ACB8U064</accession>
<sequence>HCDGHHKLIWWGIVLHGFIDGYCHTVRHYDTLCNVDHATHKFLRSQNFKQIPTTDHQQS</sequence>
<dbReference type="EMBL" id="MU274916">
    <property type="protein sequence ID" value="KAI0087666.1"/>
    <property type="molecule type" value="Genomic_DNA"/>
</dbReference>